<dbReference type="SUPFAM" id="SSF53756">
    <property type="entry name" value="UDP-Glycosyltransferase/glycogen phosphorylase"/>
    <property type="match status" value="1"/>
</dbReference>
<dbReference type="Pfam" id="PF13439">
    <property type="entry name" value="Glyco_transf_4"/>
    <property type="match status" value="1"/>
</dbReference>
<accession>A0ABW0HYH7</accession>
<organism evidence="3 4">
    <name type="scientific">Cohnella soli</name>
    <dbReference type="NCBI Taxonomy" id="425005"/>
    <lineage>
        <taxon>Bacteria</taxon>
        <taxon>Bacillati</taxon>
        <taxon>Bacillota</taxon>
        <taxon>Bacilli</taxon>
        <taxon>Bacillales</taxon>
        <taxon>Paenibacillaceae</taxon>
        <taxon>Cohnella</taxon>
    </lineage>
</organism>
<dbReference type="Pfam" id="PF00534">
    <property type="entry name" value="Glycos_transf_1"/>
    <property type="match status" value="1"/>
</dbReference>
<keyword evidence="4" id="KW-1185">Reference proteome</keyword>
<dbReference type="Proteomes" id="UP001596113">
    <property type="component" value="Unassembled WGS sequence"/>
</dbReference>
<keyword evidence="3" id="KW-0328">Glycosyltransferase</keyword>
<protein>
    <submittedName>
        <fullName evidence="3">Glycosyltransferase family 4 protein</fullName>
        <ecNumber evidence="3">2.4.-.-</ecNumber>
    </submittedName>
</protein>
<dbReference type="InterPro" id="IPR001296">
    <property type="entry name" value="Glyco_trans_1"/>
</dbReference>
<feature type="domain" description="Glycosyl transferase family 1" evidence="1">
    <location>
        <begin position="182"/>
        <end position="342"/>
    </location>
</feature>
<keyword evidence="3" id="KW-0808">Transferase</keyword>
<evidence type="ECO:0000259" key="1">
    <source>
        <dbReference type="Pfam" id="PF00534"/>
    </source>
</evidence>
<dbReference type="EC" id="2.4.-.-" evidence="3"/>
<proteinExistence type="predicted"/>
<feature type="domain" description="Glycosyltransferase subfamily 4-like N-terminal" evidence="2">
    <location>
        <begin position="21"/>
        <end position="170"/>
    </location>
</feature>
<dbReference type="CDD" id="cd03801">
    <property type="entry name" value="GT4_PimA-like"/>
    <property type="match status" value="1"/>
</dbReference>
<dbReference type="GO" id="GO:0016757">
    <property type="term" value="F:glycosyltransferase activity"/>
    <property type="evidence" value="ECO:0007669"/>
    <property type="project" value="UniProtKB-KW"/>
</dbReference>
<evidence type="ECO:0000259" key="2">
    <source>
        <dbReference type="Pfam" id="PF13439"/>
    </source>
</evidence>
<dbReference type="EMBL" id="JBHSMI010000052">
    <property type="protein sequence ID" value="MFC5405988.1"/>
    <property type="molecule type" value="Genomic_DNA"/>
</dbReference>
<reference evidence="4" key="1">
    <citation type="journal article" date="2019" name="Int. J. Syst. Evol. Microbiol.">
        <title>The Global Catalogue of Microorganisms (GCM) 10K type strain sequencing project: providing services to taxonomists for standard genome sequencing and annotation.</title>
        <authorList>
            <consortium name="The Broad Institute Genomics Platform"/>
            <consortium name="The Broad Institute Genome Sequencing Center for Infectious Disease"/>
            <person name="Wu L."/>
            <person name="Ma J."/>
        </authorList>
    </citation>
    <scope>NUCLEOTIDE SEQUENCE [LARGE SCALE GENOMIC DNA]</scope>
    <source>
        <strain evidence="4">CGMCC 1.18575</strain>
    </source>
</reference>
<sequence length="364" mass="40181">MKIVIVAPEQIPVPPVLGGSVEIAILAVARRLAKRHSVTVISRTHRKYPSKSIIDGVTIRRVPTGSPSYYLSNVKRLLRGMSFDVLQIDNRPKFVAPLKRMFPRAKVSLFLHSLTFVSAPYASRSQARNGLVAANVVIANSSSLKRILAARFPQAASRIRKAYLGVDTSRFRPSGQRISARGEIRILFAGRLIPRKGVPVLLKSISLARQRIGRPIKVVIAGGAQNKGYGGSMRSLAKRHRVNARFLGSVPHSSIHRVFRQAHAFVCPSQKHEAFGLVNVEAMASGLPVIASNIGGINEVVDDGRTGYLVRNYRNPSAFADAIVRLFRDPARYREMSVRARHSAVNRFGWSATAARLTQIYRNK</sequence>
<dbReference type="Gene3D" id="3.40.50.2000">
    <property type="entry name" value="Glycogen Phosphorylase B"/>
    <property type="match status" value="2"/>
</dbReference>
<dbReference type="RefSeq" id="WP_378137769.1">
    <property type="nucleotide sequence ID" value="NZ_JBHSMI010000052.1"/>
</dbReference>
<dbReference type="PANTHER" id="PTHR12526">
    <property type="entry name" value="GLYCOSYLTRANSFERASE"/>
    <property type="match status" value="1"/>
</dbReference>
<name>A0ABW0HYH7_9BACL</name>
<evidence type="ECO:0000313" key="4">
    <source>
        <dbReference type="Proteomes" id="UP001596113"/>
    </source>
</evidence>
<dbReference type="InterPro" id="IPR028098">
    <property type="entry name" value="Glyco_trans_4-like_N"/>
</dbReference>
<comment type="caution">
    <text evidence="3">The sequence shown here is derived from an EMBL/GenBank/DDBJ whole genome shotgun (WGS) entry which is preliminary data.</text>
</comment>
<evidence type="ECO:0000313" key="3">
    <source>
        <dbReference type="EMBL" id="MFC5405988.1"/>
    </source>
</evidence>
<gene>
    <name evidence="3" type="ORF">ACFPOF_24870</name>
</gene>